<dbReference type="GO" id="GO:0005506">
    <property type="term" value="F:iron ion binding"/>
    <property type="evidence" value="ECO:0007669"/>
    <property type="project" value="InterPro"/>
</dbReference>
<keyword evidence="4" id="KW-0472">Membrane</keyword>
<evidence type="ECO:0000256" key="1">
    <source>
        <dbReference type="ARBA" id="ARBA00009324"/>
    </source>
</evidence>
<evidence type="ECO:0000313" key="6">
    <source>
        <dbReference type="EMBL" id="MCM8556770.1"/>
    </source>
</evidence>
<gene>
    <name evidence="6" type="ORF">NDO55_02925</name>
</gene>
<keyword evidence="4" id="KW-0812">Transmembrane</keyword>
<comment type="similarity">
    <text evidence="1">Belongs to the sterol desaturase family.</text>
</comment>
<dbReference type="InterPro" id="IPR006694">
    <property type="entry name" value="Fatty_acid_hydroxylase"/>
</dbReference>
<feature type="transmembrane region" description="Helical" evidence="4">
    <location>
        <begin position="62"/>
        <end position="78"/>
    </location>
</feature>
<evidence type="ECO:0000256" key="2">
    <source>
        <dbReference type="ARBA" id="ARBA00022746"/>
    </source>
</evidence>
<dbReference type="RefSeq" id="WP_252112253.1">
    <property type="nucleotide sequence ID" value="NZ_JAMSHT010000001.1"/>
</dbReference>
<reference evidence="6" key="1">
    <citation type="submission" date="2022-06" db="EMBL/GenBank/DDBJ databases">
        <title>Sphingomicrobium sedimins sp. nov., a marine bacterium isolated from tidal flat.</title>
        <authorList>
            <person name="Kim C.-H."/>
            <person name="Yoo Y."/>
            <person name="Kim J.-J."/>
        </authorList>
    </citation>
    <scope>NUCLEOTIDE SEQUENCE</scope>
    <source>
        <strain evidence="6">GRR-S6-50</strain>
    </source>
</reference>
<feature type="transmembrane region" description="Helical" evidence="4">
    <location>
        <begin position="84"/>
        <end position="102"/>
    </location>
</feature>
<sequence>MSFEFLTTFPVWQGLLIALGVVVAMEITAYAVHRWVMHGPLGWGWHASHHEPREGMFERNDLYAVVFAFIATGLFMAGALGPVWLWYVGLGTTMYGVLYFIAHDGLVHQRWPFRIVPKGGYMQRLYQAHRLHHAVDGRDGCVSFGFLYAPPIRKLKADLKSKSHLRVRDPDDVPELQVR</sequence>
<organism evidence="6 7">
    <name type="scientific">Sphingomicrobium sediminis</name>
    <dbReference type="NCBI Taxonomy" id="2950949"/>
    <lineage>
        <taxon>Bacteria</taxon>
        <taxon>Pseudomonadati</taxon>
        <taxon>Pseudomonadota</taxon>
        <taxon>Alphaproteobacteria</taxon>
        <taxon>Sphingomonadales</taxon>
        <taxon>Sphingomonadaceae</taxon>
        <taxon>Sphingomicrobium</taxon>
    </lineage>
</organism>
<dbReference type="PANTHER" id="PTHR31899:SF9">
    <property type="entry name" value="BETA-CAROTENE 3-HYDROXYLASE 1, CHLOROPLASTIC"/>
    <property type="match status" value="1"/>
</dbReference>
<keyword evidence="4" id="KW-1133">Transmembrane helix</keyword>
<dbReference type="Pfam" id="PF04116">
    <property type="entry name" value="FA_hydroxylase"/>
    <property type="match status" value="1"/>
</dbReference>
<keyword evidence="7" id="KW-1185">Reference proteome</keyword>
<evidence type="ECO:0000313" key="7">
    <source>
        <dbReference type="Proteomes" id="UP001155128"/>
    </source>
</evidence>
<keyword evidence="3" id="KW-0560">Oxidoreductase</keyword>
<protein>
    <submittedName>
        <fullName evidence="6">Sterol desaturase family protein</fullName>
    </submittedName>
</protein>
<dbReference type="GO" id="GO:0010291">
    <property type="term" value="F:beta-carotene 3-hydroxylase activity"/>
    <property type="evidence" value="ECO:0007669"/>
    <property type="project" value="TreeGrafter"/>
</dbReference>
<accession>A0A9X2EF24</accession>
<dbReference type="EMBL" id="JAMSHT010000001">
    <property type="protein sequence ID" value="MCM8556770.1"/>
    <property type="molecule type" value="Genomic_DNA"/>
</dbReference>
<dbReference type="Proteomes" id="UP001155128">
    <property type="component" value="Unassembled WGS sequence"/>
</dbReference>
<proteinExistence type="inferred from homology"/>
<dbReference type="PANTHER" id="PTHR31899">
    <property type="entry name" value="BETA-CAROTENE 3-HYDROXYLASE 1, CHLOROPLASTIC"/>
    <property type="match status" value="1"/>
</dbReference>
<feature type="domain" description="Fatty acid hydroxylase" evidence="5">
    <location>
        <begin position="20"/>
        <end position="138"/>
    </location>
</feature>
<keyword evidence="2" id="KW-0125">Carotenoid biosynthesis</keyword>
<dbReference type="InterPro" id="IPR045019">
    <property type="entry name" value="BETA-OHASE-like"/>
</dbReference>
<dbReference type="AlphaFoldDB" id="A0A9X2EF24"/>
<dbReference type="GO" id="GO:0016119">
    <property type="term" value="P:carotene metabolic process"/>
    <property type="evidence" value="ECO:0007669"/>
    <property type="project" value="TreeGrafter"/>
</dbReference>
<evidence type="ECO:0000256" key="4">
    <source>
        <dbReference type="SAM" id="Phobius"/>
    </source>
</evidence>
<evidence type="ECO:0000256" key="3">
    <source>
        <dbReference type="ARBA" id="ARBA00023002"/>
    </source>
</evidence>
<evidence type="ECO:0000259" key="5">
    <source>
        <dbReference type="Pfam" id="PF04116"/>
    </source>
</evidence>
<feature type="transmembrane region" description="Helical" evidence="4">
    <location>
        <begin position="12"/>
        <end position="32"/>
    </location>
</feature>
<name>A0A9X2EF24_9SPHN</name>
<comment type="caution">
    <text evidence="6">The sequence shown here is derived from an EMBL/GenBank/DDBJ whole genome shotgun (WGS) entry which is preliminary data.</text>
</comment>
<dbReference type="GO" id="GO:0016123">
    <property type="term" value="P:xanthophyll biosynthetic process"/>
    <property type="evidence" value="ECO:0007669"/>
    <property type="project" value="TreeGrafter"/>
</dbReference>